<keyword evidence="5" id="KW-0699">rRNA-binding</keyword>
<evidence type="ECO:0000256" key="2">
    <source>
        <dbReference type="ARBA" id="ARBA00022980"/>
    </source>
</evidence>
<evidence type="ECO:0000256" key="1">
    <source>
        <dbReference type="ARBA" id="ARBA00010528"/>
    </source>
</evidence>
<dbReference type="AlphaFoldDB" id="A0A1F5XZM9"/>
<dbReference type="InterPro" id="IPR023574">
    <property type="entry name" value="Ribosomal_uL4_dom_sf"/>
</dbReference>
<evidence type="ECO:0000313" key="8">
    <source>
        <dbReference type="Proteomes" id="UP000178894"/>
    </source>
</evidence>
<evidence type="ECO:0000313" key="7">
    <source>
        <dbReference type="EMBL" id="OGF93309.1"/>
    </source>
</evidence>
<dbReference type="Pfam" id="PF00573">
    <property type="entry name" value="Ribosomal_L4"/>
    <property type="match status" value="1"/>
</dbReference>
<gene>
    <name evidence="5" type="primary">rplD</name>
    <name evidence="7" type="ORF">A3G54_00590</name>
</gene>
<keyword evidence="5" id="KW-0694">RNA-binding</keyword>
<dbReference type="SUPFAM" id="SSF52166">
    <property type="entry name" value="Ribosomal protein L4"/>
    <property type="match status" value="1"/>
</dbReference>
<dbReference type="PANTHER" id="PTHR10746">
    <property type="entry name" value="50S RIBOSOMAL PROTEIN L4"/>
    <property type="match status" value="1"/>
</dbReference>
<dbReference type="Proteomes" id="UP000178894">
    <property type="component" value="Unassembled WGS sequence"/>
</dbReference>
<reference evidence="7 8" key="1">
    <citation type="journal article" date="2016" name="Nat. Commun.">
        <title>Thousands of microbial genomes shed light on interconnected biogeochemical processes in an aquifer system.</title>
        <authorList>
            <person name="Anantharaman K."/>
            <person name="Brown C.T."/>
            <person name="Hug L.A."/>
            <person name="Sharon I."/>
            <person name="Castelle C.J."/>
            <person name="Probst A.J."/>
            <person name="Thomas B.C."/>
            <person name="Singh A."/>
            <person name="Wilkins M.J."/>
            <person name="Karaoz U."/>
            <person name="Brodie E.L."/>
            <person name="Williams K.H."/>
            <person name="Hubbard S.S."/>
            <person name="Banfield J.F."/>
        </authorList>
    </citation>
    <scope>NUCLEOTIDE SEQUENCE [LARGE SCALE GENOMIC DNA]</scope>
</reference>
<dbReference type="GO" id="GO:0006412">
    <property type="term" value="P:translation"/>
    <property type="evidence" value="ECO:0007669"/>
    <property type="project" value="UniProtKB-UniRule"/>
</dbReference>
<dbReference type="PANTHER" id="PTHR10746:SF6">
    <property type="entry name" value="LARGE RIBOSOMAL SUBUNIT PROTEIN UL4M"/>
    <property type="match status" value="1"/>
</dbReference>
<keyword evidence="2 5" id="KW-0689">Ribosomal protein</keyword>
<comment type="function">
    <text evidence="5">Forms part of the polypeptide exit tunnel.</text>
</comment>
<evidence type="ECO:0000256" key="5">
    <source>
        <dbReference type="HAMAP-Rule" id="MF_01328"/>
    </source>
</evidence>
<dbReference type="HAMAP" id="MF_01328_B">
    <property type="entry name" value="Ribosomal_uL4_B"/>
    <property type="match status" value="1"/>
</dbReference>
<accession>A0A1F5XZM9</accession>
<protein>
    <recommendedName>
        <fullName evidence="4 5">Large ribosomal subunit protein uL4</fullName>
    </recommendedName>
</protein>
<comment type="caution">
    <text evidence="7">The sequence shown here is derived from an EMBL/GenBank/DDBJ whole genome shotgun (WGS) entry which is preliminary data.</text>
</comment>
<comment type="function">
    <text evidence="5">One of the primary rRNA binding proteins, this protein initially binds near the 5'-end of the 23S rRNA. It is important during the early stages of 50S assembly. It makes multiple contacts with different domains of the 23S rRNA in the assembled 50S subunit and ribosome.</text>
</comment>
<organism evidence="7 8">
    <name type="scientific">Candidatus Giovannonibacteria bacterium RIFCSPLOWO2_12_FULL_44_15</name>
    <dbReference type="NCBI Taxonomy" id="1798364"/>
    <lineage>
        <taxon>Bacteria</taxon>
        <taxon>Candidatus Giovannoniibacteriota</taxon>
    </lineage>
</organism>
<dbReference type="InterPro" id="IPR013005">
    <property type="entry name" value="Ribosomal_uL4-like"/>
</dbReference>
<dbReference type="NCBIfam" id="TIGR03953">
    <property type="entry name" value="rplD_bact"/>
    <property type="match status" value="1"/>
</dbReference>
<sequence>MMEAKIYDNQGKESGTLVLPEKVFGFPRNDELVRQVYLSEKANARKVLAHTKDRSEVSGGGKKPWQQKGTGRARHGSSRSPIWVGGGISHGPRKDRNYAEKINKKAKRKAIFTILSQKLKDGEIFFMDDLSLPKAKTKDAKEILRNMPLGNSSVLVVLSRKDEPTWRALRNLKNVSVKEARNLNASDLLSNKFLIILEDASRVLEETFSK</sequence>
<dbReference type="EMBL" id="MFIQ01000023">
    <property type="protein sequence ID" value="OGF93309.1"/>
    <property type="molecule type" value="Genomic_DNA"/>
</dbReference>
<comment type="subunit">
    <text evidence="5">Part of the 50S ribosomal subunit.</text>
</comment>
<proteinExistence type="inferred from homology"/>
<feature type="region of interest" description="Disordered" evidence="6">
    <location>
        <begin position="49"/>
        <end position="96"/>
    </location>
</feature>
<comment type="similarity">
    <text evidence="1 5">Belongs to the universal ribosomal protein uL4 family.</text>
</comment>
<name>A0A1F5XZM9_9BACT</name>
<evidence type="ECO:0000256" key="4">
    <source>
        <dbReference type="ARBA" id="ARBA00035244"/>
    </source>
</evidence>
<dbReference type="InterPro" id="IPR002136">
    <property type="entry name" value="Ribosomal_uL4"/>
</dbReference>
<keyword evidence="3 5" id="KW-0687">Ribonucleoprotein</keyword>
<dbReference type="GO" id="GO:0019843">
    <property type="term" value="F:rRNA binding"/>
    <property type="evidence" value="ECO:0007669"/>
    <property type="project" value="UniProtKB-UniRule"/>
</dbReference>
<dbReference type="STRING" id="1798364.A3G54_00590"/>
<dbReference type="Gene3D" id="3.40.1370.10">
    <property type="match status" value="1"/>
</dbReference>
<dbReference type="GO" id="GO:1990904">
    <property type="term" value="C:ribonucleoprotein complex"/>
    <property type="evidence" value="ECO:0007669"/>
    <property type="project" value="UniProtKB-KW"/>
</dbReference>
<evidence type="ECO:0000256" key="3">
    <source>
        <dbReference type="ARBA" id="ARBA00023274"/>
    </source>
</evidence>
<evidence type="ECO:0000256" key="6">
    <source>
        <dbReference type="SAM" id="MobiDB-lite"/>
    </source>
</evidence>
<dbReference type="GO" id="GO:0005840">
    <property type="term" value="C:ribosome"/>
    <property type="evidence" value="ECO:0007669"/>
    <property type="project" value="UniProtKB-KW"/>
</dbReference>
<dbReference type="GO" id="GO:0003735">
    <property type="term" value="F:structural constituent of ribosome"/>
    <property type="evidence" value="ECO:0007669"/>
    <property type="project" value="InterPro"/>
</dbReference>